<evidence type="ECO:0000256" key="3">
    <source>
        <dbReference type="ARBA" id="ARBA00035481"/>
    </source>
</evidence>
<evidence type="ECO:0000313" key="5">
    <source>
        <dbReference type="Proteomes" id="UP000663075"/>
    </source>
</evidence>
<keyword evidence="2" id="KW-0687">Ribonucleoprotein</keyword>
<dbReference type="InterPro" id="IPR012677">
    <property type="entry name" value="Nucleotide-bd_a/b_plait_sf"/>
</dbReference>
<dbReference type="AlphaFoldDB" id="A0A974WMY2"/>
<dbReference type="SUPFAM" id="SSF54189">
    <property type="entry name" value="Ribosomal proteins S24e, L23 and L15e"/>
    <property type="match status" value="1"/>
</dbReference>
<evidence type="ECO:0000313" key="4">
    <source>
        <dbReference type="EMBL" id="QSF25278.1"/>
    </source>
</evidence>
<dbReference type="GO" id="GO:0005840">
    <property type="term" value="C:ribosome"/>
    <property type="evidence" value="ECO:0007669"/>
    <property type="project" value="UniProtKB-KW"/>
</dbReference>
<dbReference type="InterPro" id="IPR012678">
    <property type="entry name" value="Ribosomal_uL23/eL15/eS24_sf"/>
</dbReference>
<evidence type="ECO:0000256" key="1">
    <source>
        <dbReference type="ARBA" id="ARBA00022980"/>
    </source>
</evidence>
<protein>
    <recommendedName>
        <fullName evidence="3">50S ribosomal protein L23</fullName>
    </recommendedName>
</protein>
<dbReference type="GO" id="GO:1990904">
    <property type="term" value="C:ribonucleoprotein complex"/>
    <property type="evidence" value="ECO:0007669"/>
    <property type="project" value="UniProtKB-KW"/>
</dbReference>
<dbReference type="EMBL" id="CP024850">
    <property type="protein sequence ID" value="QSF25278.1"/>
    <property type="molecule type" value="Genomic_DNA"/>
</dbReference>
<reference evidence="4" key="1">
    <citation type="submission" date="2017-11" db="EMBL/GenBank/DDBJ databases">
        <authorList>
            <person name="Jian Z."/>
        </authorList>
    </citation>
    <scope>NUCLEOTIDE SEQUENCE</scope>
    <source>
        <strain evidence="4">YC</strain>
    </source>
</reference>
<dbReference type="GO" id="GO:0003735">
    <property type="term" value="F:structural constituent of ribosome"/>
    <property type="evidence" value="ECO:0007669"/>
    <property type="project" value="InterPro"/>
</dbReference>
<name>A0A974WMY2_9PROT</name>
<dbReference type="Gene3D" id="3.30.70.330">
    <property type="match status" value="1"/>
</dbReference>
<keyword evidence="5" id="KW-1185">Reference proteome</keyword>
<dbReference type="Proteomes" id="UP000663075">
    <property type="component" value="Chromosome"/>
</dbReference>
<evidence type="ECO:0000256" key="2">
    <source>
        <dbReference type="ARBA" id="ARBA00023274"/>
    </source>
</evidence>
<keyword evidence="1 4" id="KW-0689">Ribosomal protein</keyword>
<proteinExistence type="predicted"/>
<organism evidence="4 5">
    <name type="scientific">Candidatus Nasuia deltocephalincola</name>
    <dbReference type="NCBI Taxonomy" id="1160784"/>
    <lineage>
        <taxon>Bacteria</taxon>
        <taxon>Pseudomonadati</taxon>
        <taxon>Pseudomonadota</taxon>
        <taxon>Betaproteobacteria</taxon>
        <taxon>Candidatus Nasuia</taxon>
    </lineage>
</organism>
<gene>
    <name evidence="4" type="primary">rplW</name>
    <name evidence="4" type="ORF">CU086_00300</name>
</gene>
<dbReference type="GO" id="GO:0006412">
    <property type="term" value="P:translation"/>
    <property type="evidence" value="ECO:0007669"/>
    <property type="project" value="InterPro"/>
</dbReference>
<accession>A0A974WMY2</accession>
<sequence>MIFFLMINFYNYFNFFYFNKKNIFNFLINIWFSKKRNINKKIIVFSVLLNSTKLDIKNNIEFFLGIKIYKINTLILKSKSIKKAFIYFNEFI</sequence>